<keyword evidence="7" id="KW-0411">Iron-sulfur</keyword>
<evidence type="ECO:0000256" key="5">
    <source>
        <dbReference type="ARBA" id="ARBA00022723"/>
    </source>
</evidence>
<keyword evidence="6" id="KW-0408">Iron</keyword>
<organism evidence="9 10">
    <name type="scientific">Arabis nemorensis</name>
    <dbReference type="NCBI Taxonomy" id="586526"/>
    <lineage>
        <taxon>Eukaryota</taxon>
        <taxon>Viridiplantae</taxon>
        <taxon>Streptophyta</taxon>
        <taxon>Embryophyta</taxon>
        <taxon>Tracheophyta</taxon>
        <taxon>Spermatophyta</taxon>
        <taxon>Magnoliopsida</taxon>
        <taxon>eudicotyledons</taxon>
        <taxon>Gunneridae</taxon>
        <taxon>Pentapetalae</taxon>
        <taxon>rosids</taxon>
        <taxon>malvids</taxon>
        <taxon>Brassicales</taxon>
        <taxon>Brassicaceae</taxon>
        <taxon>Arabideae</taxon>
        <taxon>Arabis</taxon>
    </lineage>
</organism>
<keyword evidence="3" id="KW-0639">Primosome</keyword>
<evidence type="ECO:0000256" key="6">
    <source>
        <dbReference type="ARBA" id="ARBA00023004"/>
    </source>
</evidence>
<keyword evidence="5" id="KW-0479">Metal-binding</keyword>
<evidence type="ECO:0000313" key="9">
    <source>
        <dbReference type="EMBL" id="VVA94360.1"/>
    </source>
</evidence>
<protein>
    <recommendedName>
        <fullName evidence="8">DNA primase large subunit C-terminal domain-containing protein</fullName>
    </recommendedName>
</protein>
<dbReference type="PANTHER" id="PTHR10537">
    <property type="entry name" value="DNA PRIMASE LARGE SUBUNIT"/>
    <property type="match status" value="1"/>
</dbReference>
<dbReference type="GO" id="GO:0051539">
    <property type="term" value="F:4 iron, 4 sulfur cluster binding"/>
    <property type="evidence" value="ECO:0007669"/>
    <property type="project" value="UniProtKB-KW"/>
</dbReference>
<name>A0A565AZ44_9BRAS</name>
<dbReference type="GO" id="GO:0006270">
    <property type="term" value="P:DNA replication initiation"/>
    <property type="evidence" value="ECO:0007669"/>
    <property type="project" value="TreeGrafter"/>
</dbReference>
<feature type="domain" description="DNA primase large subunit C-terminal" evidence="8">
    <location>
        <begin position="16"/>
        <end position="55"/>
    </location>
</feature>
<evidence type="ECO:0000256" key="1">
    <source>
        <dbReference type="ARBA" id="ARBA00001966"/>
    </source>
</evidence>
<sequence length="118" mass="13336">MCESQSNISQFNLLLWCCVKNDSEDNLRAALGRMGLSSRGMEDVMDKVRNKHYQVIDHNVTNRVIFICMLDSAKQKLACTLTFEAVYGTSCDTGINHPNQYFEESQKILKSKTPTAPV</sequence>
<evidence type="ECO:0000256" key="7">
    <source>
        <dbReference type="ARBA" id="ARBA00023014"/>
    </source>
</evidence>
<dbReference type="GO" id="GO:0006269">
    <property type="term" value="P:DNA replication, synthesis of primer"/>
    <property type="evidence" value="ECO:0007669"/>
    <property type="project" value="UniProtKB-KW"/>
</dbReference>
<evidence type="ECO:0000256" key="4">
    <source>
        <dbReference type="ARBA" id="ARBA00022705"/>
    </source>
</evidence>
<dbReference type="Pfam" id="PF04104">
    <property type="entry name" value="DNA_primase_lrg"/>
    <property type="match status" value="1"/>
</dbReference>
<proteinExistence type="predicted"/>
<accession>A0A565AZ44</accession>
<comment type="caution">
    <text evidence="9">The sequence shown here is derived from an EMBL/GenBank/DDBJ whole genome shotgun (WGS) entry which is preliminary data.</text>
</comment>
<dbReference type="Proteomes" id="UP000489600">
    <property type="component" value="Unassembled WGS sequence"/>
</dbReference>
<dbReference type="OrthoDB" id="421393at2759"/>
<dbReference type="EMBL" id="CABITT030000002">
    <property type="protein sequence ID" value="VVA94360.1"/>
    <property type="molecule type" value="Genomic_DNA"/>
</dbReference>
<dbReference type="InterPro" id="IPR007238">
    <property type="entry name" value="DNA_primase_lsu_euk/arc"/>
</dbReference>
<evidence type="ECO:0000259" key="8">
    <source>
        <dbReference type="Pfam" id="PF04104"/>
    </source>
</evidence>
<evidence type="ECO:0000313" key="10">
    <source>
        <dbReference type="Proteomes" id="UP000489600"/>
    </source>
</evidence>
<keyword evidence="10" id="KW-1185">Reference proteome</keyword>
<reference evidence="9" key="1">
    <citation type="submission" date="2019-07" db="EMBL/GenBank/DDBJ databases">
        <authorList>
            <person name="Dittberner H."/>
        </authorList>
    </citation>
    <scope>NUCLEOTIDE SEQUENCE [LARGE SCALE GENOMIC DNA]</scope>
</reference>
<keyword evidence="4" id="KW-0235">DNA replication</keyword>
<dbReference type="GO" id="GO:0005658">
    <property type="term" value="C:alpha DNA polymerase:primase complex"/>
    <property type="evidence" value="ECO:0007669"/>
    <property type="project" value="TreeGrafter"/>
</dbReference>
<gene>
    <name evidence="9" type="ORF">ANE_LOCUS4805</name>
</gene>
<evidence type="ECO:0000256" key="2">
    <source>
        <dbReference type="ARBA" id="ARBA00022485"/>
    </source>
</evidence>
<keyword evidence="2" id="KW-0004">4Fe-4S</keyword>
<dbReference type="GO" id="GO:0046872">
    <property type="term" value="F:metal ion binding"/>
    <property type="evidence" value="ECO:0007669"/>
    <property type="project" value="UniProtKB-KW"/>
</dbReference>
<evidence type="ECO:0000256" key="3">
    <source>
        <dbReference type="ARBA" id="ARBA00022515"/>
    </source>
</evidence>
<dbReference type="InterPro" id="IPR058560">
    <property type="entry name" value="DNA_primase_C"/>
</dbReference>
<dbReference type="AlphaFoldDB" id="A0A565AZ44"/>
<dbReference type="PANTHER" id="PTHR10537:SF3">
    <property type="entry name" value="DNA PRIMASE LARGE SUBUNIT"/>
    <property type="match status" value="1"/>
</dbReference>
<comment type="cofactor">
    <cofactor evidence="1">
        <name>[4Fe-4S] cluster</name>
        <dbReference type="ChEBI" id="CHEBI:49883"/>
    </cofactor>
</comment>